<feature type="non-terminal residue" evidence="1">
    <location>
        <position position="100"/>
    </location>
</feature>
<evidence type="ECO:0000313" key="2">
    <source>
        <dbReference type="Proteomes" id="UP000265520"/>
    </source>
</evidence>
<reference evidence="1 2" key="1">
    <citation type="journal article" date="2018" name="Front. Plant Sci.">
        <title>Red Clover (Trifolium pratense) and Zigzag Clover (T. medium) - A Picture of Genomic Similarities and Differences.</title>
        <authorList>
            <person name="Dluhosova J."/>
            <person name="Istvanek J."/>
            <person name="Nedelnik J."/>
            <person name="Repkova J."/>
        </authorList>
    </citation>
    <scope>NUCLEOTIDE SEQUENCE [LARGE SCALE GENOMIC DNA]</scope>
    <source>
        <strain evidence="2">cv. 10/8</strain>
        <tissue evidence="1">Leaf</tissue>
    </source>
</reference>
<evidence type="ECO:0000313" key="1">
    <source>
        <dbReference type="EMBL" id="MCI50689.1"/>
    </source>
</evidence>
<organism evidence="1 2">
    <name type="scientific">Trifolium medium</name>
    <dbReference type="NCBI Taxonomy" id="97028"/>
    <lineage>
        <taxon>Eukaryota</taxon>
        <taxon>Viridiplantae</taxon>
        <taxon>Streptophyta</taxon>
        <taxon>Embryophyta</taxon>
        <taxon>Tracheophyta</taxon>
        <taxon>Spermatophyta</taxon>
        <taxon>Magnoliopsida</taxon>
        <taxon>eudicotyledons</taxon>
        <taxon>Gunneridae</taxon>
        <taxon>Pentapetalae</taxon>
        <taxon>rosids</taxon>
        <taxon>fabids</taxon>
        <taxon>Fabales</taxon>
        <taxon>Fabaceae</taxon>
        <taxon>Papilionoideae</taxon>
        <taxon>50 kb inversion clade</taxon>
        <taxon>NPAAA clade</taxon>
        <taxon>Hologalegina</taxon>
        <taxon>IRL clade</taxon>
        <taxon>Trifolieae</taxon>
        <taxon>Trifolium</taxon>
    </lineage>
</organism>
<dbReference type="Proteomes" id="UP000265520">
    <property type="component" value="Unassembled WGS sequence"/>
</dbReference>
<keyword evidence="2" id="KW-1185">Reference proteome</keyword>
<feature type="non-terminal residue" evidence="1">
    <location>
        <position position="1"/>
    </location>
</feature>
<dbReference type="AlphaFoldDB" id="A0A392SPT7"/>
<sequence length="100" mass="11483">PAIRREVQAFQPLSLTQAVHLAKLQEEKFADRARIPTKSFQQSTNVGSATSMFKPTMSVALFKPHTPIKRLTPDELQDRRDKGLCYNCDDRFQPGHRCKR</sequence>
<dbReference type="EMBL" id="LXQA010420299">
    <property type="protein sequence ID" value="MCI50689.1"/>
    <property type="molecule type" value="Genomic_DNA"/>
</dbReference>
<name>A0A392SPT7_9FABA</name>
<proteinExistence type="predicted"/>
<comment type="caution">
    <text evidence="1">The sequence shown here is derived from an EMBL/GenBank/DDBJ whole genome shotgun (WGS) entry which is preliminary data.</text>
</comment>
<accession>A0A392SPT7</accession>
<protein>
    <submittedName>
        <fullName evidence="1">Uncharacterized protein</fullName>
    </submittedName>
</protein>